<dbReference type="InterPro" id="IPR005825">
    <property type="entry name" value="Ribosomal_uL24_CS"/>
</dbReference>
<dbReference type="CDD" id="cd06089">
    <property type="entry name" value="KOW_RPL26"/>
    <property type="match status" value="1"/>
</dbReference>
<dbReference type="WBParaSite" id="SRDH1_39680.1">
    <property type="protein sequence ID" value="SRDH1_39680.1"/>
    <property type="gene ID" value="SRDH1_39680"/>
</dbReference>
<dbReference type="GO" id="GO:1990904">
    <property type="term" value="C:ribonucleoprotein complex"/>
    <property type="evidence" value="ECO:0007669"/>
    <property type="project" value="UniProtKB-KW"/>
</dbReference>
<evidence type="ECO:0000313" key="7">
    <source>
        <dbReference type="Proteomes" id="UP000050792"/>
    </source>
</evidence>
<reference evidence="8" key="2">
    <citation type="submission" date="2023-11" db="UniProtKB">
        <authorList>
            <consortium name="WormBaseParasite"/>
        </authorList>
    </citation>
    <scope>IDENTIFICATION</scope>
</reference>
<evidence type="ECO:0000256" key="2">
    <source>
        <dbReference type="ARBA" id="ARBA00022980"/>
    </source>
</evidence>
<evidence type="ECO:0000256" key="4">
    <source>
        <dbReference type="ARBA" id="ARBA00035283"/>
    </source>
</evidence>
<dbReference type="Gene3D" id="2.30.30.30">
    <property type="match status" value="1"/>
</dbReference>
<dbReference type="GO" id="GO:0003723">
    <property type="term" value="F:RNA binding"/>
    <property type="evidence" value="ECO:0007669"/>
    <property type="project" value="InterPro"/>
</dbReference>
<dbReference type="InterPro" id="IPR041988">
    <property type="entry name" value="Ribosomal_uL24_KOW"/>
</dbReference>
<keyword evidence="7" id="KW-1185">Reference proteome</keyword>
<sequence>MIPDSSRTLKLSQRMNPLQKFNYWPRYVARLIRFRPVYRKELLGWSFETDHRFQQPDSLPNEKREEKFLPVWHFSEKPPWNIANRLSEFPYPNTTWCVIHPDGHKEARKLRSMIPEDQLIFKGDRVQILSGPDKGRIGIVSSVVKIRRLVYVDGLNYRLTAFRKYDSLKRSEDPLDIDTQVALVDPSNNEPCKCSWRYTEEGNRVRVSLQTGHVIPLPAAARYLDDLTDPKTAIVSSKDTCEPVVCNVSLNSTSAVSFEKSLFKELKLKNDCLKQTPTYWY</sequence>
<dbReference type="GO" id="GO:0005840">
    <property type="term" value="C:ribosome"/>
    <property type="evidence" value="ECO:0007669"/>
    <property type="project" value="UniProtKB-KW"/>
</dbReference>
<dbReference type="SMART" id="SM00739">
    <property type="entry name" value="KOW"/>
    <property type="match status" value="1"/>
</dbReference>
<proteinExistence type="inferred from homology"/>
<comment type="similarity">
    <text evidence="1">Belongs to the universal ribosomal protein uL24 family.</text>
</comment>
<organism evidence="7 8">
    <name type="scientific">Schistosoma rodhaini</name>
    <dbReference type="NCBI Taxonomy" id="6188"/>
    <lineage>
        <taxon>Eukaryota</taxon>
        <taxon>Metazoa</taxon>
        <taxon>Spiralia</taxon>
        <taxon>Lophotrochozoa</taxon>
        <taxon>Platyhelminthes</taxon>
        <taxon>Trematoda</taxon>
        <taxon>Digenea</taxon>
        <taxon>Strigeidida</taxon>
        <taxon>Schistosomatoidea</taxon>
        <taxon>Schistosomatidae</taxon>
        <taxon>Schistosoma</taxon>
    </lineage>
</organism>
<dbReference type="InterPro" id="IPR014722">
    <property type="entry name" value="Rib_uL2_dom2"/>
</dbReference>
<dbReference type="Pfam" id="PF17136">
    <property type="entry name" value="ribosomal_L24"/>
    <property type="match status" value="1"/>
</dbReference>
<dbReference type="PANTHER" id="PTHR12903">
    <property type="entry name" value="MITOCHONDRIAL RIBOSOMAL PROTEIN L24"/>
    <property type="match status" value="1"/>
</dbReference>
<keyword evidence="2" id="KW-0689">Ribosomal protein</keyword>
<dbReference type="GO" id="GO:0006412">
    <property type="term" value="P:translation"/>
    <property type="evidence" value="ECO:0007669"/>
    <property type="project" value="InterPro"/>
</dbReference>
<feature type="domain" description="KOW" evidence="6">
    <location>
        <begin position="119"/>
        <end position="146"/>
    </location>
</feature>
<evidence type="ECO:0000256" key="5">
    <source>
        <dbReference type="ARBA" id="ARBA00035357"/>
    </source>
</evidence>
<dbReference type="PROSITE" id="PS01108">
    <property type="entry name" value="RIBOSOMAL_L24"/>
    <property type="match status" value="1"/>
</dbReference>
<reference evidence="7" key="1">
    <citation type="submission" date="2022-06" db="EMBL/GenBank/DDBJ databases">
        <authorList>
            <person name="Berger JAMES D."/>
            <person name="Berger JAMES D."/>
        </authorList>
    </citation>
    <scope>NUCLEOTIDE SEQUENCE [LARGE SCALE GENOMIC DNA]</scope>
</reference>
<dbReference type="SUPFAM" id="SSF50104">
    <property type="entry name" value="Translation proteins SH3-like domain"/>
    <property type="match status" value="1"/>
</dbReference>
<name>A0AA85F9U3_9TREM</name>
<dbReference type="AlphaFoldDB" id="A0AA85F9U3"/>
<dbReference type="InterPro" id="IPR008991">
    <property type="entry name" value="Translation_prot_SH3-like_sf"/>
</dbReference>
<dbReference type="Pfam" id="PF00467">
    <property type="entry name" value="KOW"/>
    <property type="match status" value="1"/>
</dbReference>
<dbReference type="InterPro" id="IPR005824">
    <property type="entry name" value="KOW"/>
</dbReference>
<evidence type="ECO:0000313" key="8">
    <source>
        <dbReference type="WBParaSite" id="SRDH1_39680.1"/>
    </source>
</evidence>
<keyword evidence="3" id="KW-0687">Ribonucleoprotein</keyword>
<evidence type="ECO:0000256" key="1">
    <source>
        <dbReference type="ARBA" id="ARBA00010618"/>
    </source>
</evidence>
<dbReference type="GO" id="GO:0003735">
    <property type="term" value="F:structural constituent of ribosome"/>
    <property type="evidence" value="ECO:0007669"/>
    <property type="project" value="InterPro"/>
</dbReference>
<dbReference type="InterPro" id="IPR057264">
    <property type="entry name" value="Ribosomal_uL24_C"/>
</dbReference>
<dbReference type="Proteomes" id="UP000050792">
    <property type="component" value="Unassembled WGS sequence"/>
</dbReference>
<protein>
    <recommendedName>
        <fullName evidence="4">Large ribosomal subunit protein uL24m</fullName>
    </recommendedName>
    <alternativeName>
        <fullName evidence="5">39S ribosomal protein L24, mitochondrial</fullName>
    </alternativeName>
</protein>
<evidence type="ECO:0000256" key="3">
    <source>
        <dbReference type="ARBA" id="ARBA00023274"/>
    </source>
</evidence>
<dbReference type="InterPro" id="IPR003256">
    <property type="entry name" value="Ribosomal_uL24"/>
</dbReference>
<accession>A0AA85F9U3</accession>
<evidence type="ECO:0000259" key="6">
    <source>
        <dbReference type="SMART" id="SM00739"/>
    </source>
</evidence>